<evidence type="ECO:0000313" key="4">
    <source>
        <dbReference type="Proteomes" id="UP000028607"/>
    </source>
</evidence>
<dbReference type="eggNOG" id="COG3703">
    <property type="taxonomic scope" value="Bacteria"/>
</dbReference>
<dbReference type="GO" id="GO:0061928">
    <property type="term" value="F:glutathione specific gamma-glutamylcyclotransferase activity"/>
    <property type="evidence" value="ECO:0007669"/>
    <property type="project" value="UniProtKB-EC"/>
</dbReference>
<keyword evidence="2" id="KW-0456">Lyase</keyword>
<dbReference type="EMBL" id="AQRC01000002">
    <property type="protein sequence ID" value="KFE36401.1"/>
    <property type="molecule type" value="Genomic_DNA"/>
</dbReference>
<dbReference type="PATRIC" id="fig|1317124.6.peg.769"/>
<dbReference type="InterPro" id="IPR013024">
    <property type="entry name" value="GGCT-like"/>
</dbReference>
<evidence type="ECO:0000256" key="2">
    <source>
        <dbReference type="ARBA" id="ARBA00023239"/>
    </source>
</evidence>
<reference evidence="4" key="1">
    <citation type="submission" date="2013-04" db="EMBL/GenBank/DDBJ databases">
        <title>Thioclava sp. 13D2W-2 Genome Sequencing.</title>
        <authorList>
            <person name="Lai Q."/>
            <person name="Li G."/>
            <person name="Shao Z."/>
        </authorList>
    </citation>
    <scope>NUCLEOTIDE SEQUENCE [LARGE SCALE GENOMIC DNA]</scope>
    <source>
        <strain evidence="4">13D2W-2</strain>
    </source>
</reference>
<proteinExistence type="predicted"/>
<dbReference type="PANTHER" id="PTHR12192:SF2">
    <property type="entry name" value="GLUTATHIONE-SPECIFIC GAMMA-GLUTAMYLCYCLOTRANSFERASE 2"/>
    <property type="match status" value="1"/>
</dbReference>
<dbReference type="EC" id="4.3.2.7" evidence="1"/>
<reference evidence="3 4" key="2">
    <citation type="journal article" date="2015" name="Antonie Van Leeuwenhoek">
        <title>Thioclava indica sp. nov., isolated from surface seawater of the Indian Ocean.</title>
        <authorList>
            <person name="Liu Y."/>
            <person name="Lai Q."/>
            <person name="Du J."/>
            <person name="Xu H."/>
            <person name="Jiang L."/>
            <person name="Shao Z."/>
        </authorList>
    </citation>
    <scope>NUCLEOTIDE SEQUENCE [LARGE SCALE GENOMIC DNA]</scope>
    <source>
        <strain evidence="3 4">13D2W-2</strain>
    </source>
</reference>
<evidence type="ECO:0000256" key="1">
    <source>
        <dbReference type="ARBA" id="ARBA00012344"/>
    </source>
</evidence>
<protein>
    <recommendedName>
        <fullName evidence="1">glutathione-specific gamma-glutamylcyclotransferase</fullName>
        <ecNumber evidence="1">4.3.2.7</ecNumber>
    </recommendedName>
</protein>
<dbReference type="InterPro" id="IPR036568">
    <property type="entry name" value="GGCT-like_sf"/>
</dbReference>
<gene>
    <name evidence="3" type="ORF">DW2_03794</name>
</gene>
<dbReference type="SUPFAM" id="SSF110857">
    <property type="entry name" value="Gamma-glutamyl cyclotransferase-like"/>
    <property type="match status" value="1"/>
</dbReference>
<keyword evidence="4" id="KW-1185">Reference proteome</keyword>
<comment type="caution">
    <text evidence="3">The sequence shown here is derived from an EMBL/GenBank/DDBJ whole genome shotgun (WGS) entry which is preliminary data.</text>
</comment>
<dbReference type="CDD" id="cd06661">
    <property type="entry name" value="GGCT_like"/>
    <property type="match status" value="1"/>
</dbReference>
<name>A0A085U0A4_9RHOB</name>
<accession>A0A085U0A4</accession>
<organism evidence="3 4">
    <name type="scientific">Thioclava atlantica</name>
    <dbReference type="NCBI Taxonomy" id="1317124"/>
    <lineage>
        <taxon>Bacteria</taxon>
        <taxon>Pseudomonadati</taxon>
        <taxon>Pseudomonadota</taxon>
        <taxon>Alphaproteobacteria</taxon>
        <taxon>Rhodobacterales</taxon>
        <taxon>Paracoccaceae</taxon>
        <taxon>Thioclava</taxon>
    </lineage>
</organism>
<dbReference type="InterPro" id="IPR006840">
    <property type="entry name" value="ChaC"/>
</dbReference>
<dbReference type="AlphaFoldDB" id="A0A085U0A4"/>
<sequence length="182" mass="20274">MQNQSMQDTIWIFGYGSLIWDPGFDPAERLLARAPGWERSFCMRSLVHRGRPEAPGLVLALDEGEGTCAGLAFSVRAGQEAEVMDYLRKRELVTAAYLEREVALDLADGRRVHAVTYVIDRHHDQYCGGLTHEEQAAIIAQAHGGRGPNHEYLFNTAAHLHELGIPDPSLDALAARVRELMR</sequence>
<dbReference type="GO" id="GO:0006751">
    <property type="term" value="P:glutathione catabolic process"/>
    <property type="evidence" value="ECO:0007669"/>
    <property type="project" value="InterPro"/>
</dbReference>
<dbReference type="STRING" id="1317124.DW2_03794"/>
<dbReference type="PANTHER" id="PTHR12192">
    <property type="entry name" value="CATION TRANSPORT PROTEIN CHAC-RELATED"/>
    <property type="match status" value="1"/>
</dbReference>
<dbReference type="Gene3D" id="3.10.490.10">
    <property type="entry name" value="Gamma-glutamyl cyclotransferase-like"/>
    <property type="match status" value="1"/>
</dbReference>
<dbReference type="GO" id="GO:0005737">
    <property type="term" value="C:cytoplasm"/>
    <property type="evidence" value="ECO:0007669"/>
    <property type="project" value="TreeGrafter"/>
</dbReference>
<dbReference type="Pfam" id="PF04752">
    <property type="entry name" value="ChaC"/>
    <property type="match status" value="1"/>
</dbReference>
<dbReference type="Proteomes" id="UP000028607">
    <property type="component" value="Unassembled WGS sequence"/>
</dbReference>
<dbReference type="RefSeq" id="WP_238321245.1">
    <property type="nucleotide sequence ID" value="NZ_AQRC01000002.1"/>
</dbReference>
<evidence type="ECO:0000313" key="3">
    <source>
        <dbReference type="EMBL" id="KFE36401.1"/>
    </source>
</evidence>